<accession>A0A2M9G485</accession>
<keyword evidence="3" id="KW-1185">Reference proteome</keyword>
<dbReference type="Pfam" id="PF00903">
    <property type="entry name" value="Glyoxalase"/>
    <property type="match status" value="1"/>
</dbReference>
<dbReference type="PROSITE" id="PS51819">
    <property type="entry name" value="VOC"/>
    <property type="match status" value="1"/>
</dbReference>
<organism evidence="2 3">
    <name type="scientific">Minwuia thermotolerans</name>
    <dbReference type="NCBI Taxonomy" id="2056226"/>
    <lineage>
        <taxon>Bacteria</taxon>
        <taxon>Pseudomonadati</taxon>
        <taxon>Pseudomonadota</taxon>
        <taxon>Alphaproteobacteria</taxon>
        <taxon>Minwuiales</taxon>
        <taxon>Minwuiaceae</taxon>
        <taxon>Minwuia</taxon>
    </lineage>
</organism>
<feature type="domain" description="VOC" evidence="1">
    <location>
        <begin position="116"/>
        <end position="231"/>
    </location>
</feature>
<reference evidence="2 3" key="1">
    <citation type="submission" date="2017-11" db="EMBL/GenBank/DDBJ databases">
        <title>Draft genome sequence of Rhizobiales bacterium SY3-13.</title>
        <authorList>
            <person name="Sun C."/>
        </authorList>
    </citation>
    <scope>NUCLEOTIDE SEQUENCE [LARGE SCALE GENOMIC DNA]</scope>
    <source>
        <strain evidence="2 3">SY3-13</strain>
    </source>
</reference>
<dbReference type="InterPro" id="IPR029068">
    <property type="entry name" value="Glyas_Bleomycin-R_OHBP_Dase"/>
</dbReference>
<dbReference type="EMBL" id="PHIG01000025">
    <property type="protein sequence ID" value="PJK30539.1"/>
    <property type="molecule type" value="Genomic_DNA"/>
</dbReference>
<protein>
    <submittedName>
        <fullName evidence="2">VOC family protein</fullName>
    </submittedName>
</protein>
<dbReference type="OrthoDB" id="4725692at2"/>
<evidence type="ECO:0000313" key="3">
    <source>
        <dbReference type="Proteomes" id="UP000229498"/>
    </source>
</evidence>
<proteinExistence type="predicted"/>
<dbReference type="InterPro" id="IPR004360">
    <property type="entry name" value="Glyas_Fos-R_dOase_dom"/>
</dbReference>
<evidence type="ECO:0000259" key="1">
    <source>
        <dbReference type="PROSITE" id="PS51819"/>
    </source>
</evidence>
<comment type="caution">
    <text evidence="2">The sequence shown here is derived from an EMBL/GenBank/DDBJ whole genome shotgun (WGS) entry which is preliminary data.</text>
</comment>
<name>A0A2M9G485_9PROT</name>
<evidence type="ECO:0000313" key="2">
    <source>
        <dbReference type="EMBL" id="PJK30539.1"/>
    </source>
</evidence>
<sequence length="239" mass="26407">MWRRPSRGLGDIMEFARAGFDIGLFSNAREPQLDFWQKTVGLAYDHMGKLGGGVQQHRHHLHDAILKMNHARDPLPAMPPTGYAELIVAVEGRPGTHSETDPDGNRVTLAPAGKDGIDGYALKLSANDPEATMRFYRDVIGLEQLGDPKVFRHGKGRILIQPGEVRVIDDADWRGPGFRYITFQVMDAKTAFQEAEAKGASIGAPLRELGDVVRFGFLRDPDGNMIEISERTTFTGKAL</sequence>
<dbReference type="Gene3D" id="3.10.180.10">
    <property type="entry name" value="2,3-Dihydroxybiphenyl 1,2-Dioxygenase, domain 1"/>
    <property type="match status" value="1"/>
</dbReference>
<dbReference type="AlphaFoldDB" id="A0A2M9G485"/>
<dbReference type="Proteomes" id="UP000229498">
    <property type="component" value="Unassembled WGS sequence"/>
</dbReference>
<dbReference type="SUPFAM" id="SSF54593">
    <property type="entry name" value="Glyoxalase/Bleomycin resistance protein/Dihydroxybiphenyl dioxygenase"/>
    <property type="match status" value="1"/>
</dbReference>
<gene>
    <name evidence="2" type="ORF">CVT23_06240</name>
</gene>
<dbReference type="InterPro" id="IPR037523">
    <property type="entry name" value="VOC_core"/>
</dbReference>